<name>A0AAX2GZR5_9FLAO</name>
<evidence type="ECO:0000313" key="6">
    <source>
        <dbReference type="Proteomes" id="UP000215539"/>
    </source>
</evidence>
<accession>A0AAX2GZR5</accession>
<dbReference type="EMBL" id="LT906449">
    <property type="protein sequence ID" value="SNV13417.1"/>
    <property type="molecule type" value="Genomic_DNA"/>
</dbReference>
<gene>
    <name evidence="3" type="ORF">AXF12_00265</name>
    <name evidence="4" type="ORF">SAMEA44541418_01720</name>
</gene>
<protein>
    <submittedName>
        <fullName evidence="3">ATPase</fullName>
    </submittedName>
    <submittedName>
        <fullName evidence="4">Phosphate-selective porin</fullName>
    </submittedName>
</protein>
<dbReference type="Proteomes" id="UP000215539">
    <property type="component" value="Chromosome 1"/>
</dbReference>
<dbReference type="EMBL" id="CP014227">
    <property type="protein sequence ID" value="AMD84109.1"/>
    <property type="molecule type" value="Genomic_DNA"/>
</dbReference>
<dbReference type="KEGG" id="chg:AXF12_00265"/>
<keyword evidence="5" id="KW-1185">Reference proteome</keyword>
<evidence type="ECO:0000256" key="2">
    <source>
        <dbReference type="SAM" id="SignalP"/>
    </source>
</evidence>
<evidence type="ECO:0000313" key="4">
    <source>
        <dbReference type="EMBL" id="SNV13417.1"/>
    </source>
</evidence>
<feature type="chain" id="PRO_5043567437" evidence="2">
    <location>
        <begin position="20"/>
        <end position="402"/>
    </location>
</feature>
<dbReference type="InterPro" id="IPR010870">
    <property type="entry name" value="Porin_O/P"/>
</dbReference>
<dbReference type="RefSeq" id="WP_066427541.1">
    <property type="nucleotide sequence ID" value="NZ_CP014227.1"/>
</dbReference>
<reference evidence="3 5" key="1">
    <citation type="submission" date="2016-02" db="EMBL/GenBank/DDBJ databases">
        <authorList>
            <person name="Holder M.E."/>
            <person name="Ajami N.J."/>
            <person name="Petrosino J.F."/>
        </authorList>
    </citation>
    <scope>NUCLEOTIDE SEQUENCE [LARGE SCALE GENOMIC DNA]</scope>
    <source>
        <strain evidence="3 5">CCUG 32990</strain>
    </source>
</reference>
<evidence type="ECO:0000313" key="3">
    <source>
        <dbReference type="EMBL" id="AMD84109.1"/>
    </source>
</evidence>
<dbReference type="Pfam" id="PF07396">
    <property type="entry name" value="Porin_O_P"/>
    <property type="match status" value="1"/>
</dbReference>
<dbReference type="Proteomes" id="UP000065822">
    <property type="component" value="Chromosome"/>
</dbReference>
<dbReference type="InterPro" id="IPR023614">
    <property type="entry name" value="Porin_dom_sf"/>
</dbReference>
<dbReference type="SUPFAM" id="SSF56935">
    <property type="entry name" value="Porins"/>
    <property type="match status" value="1"/>
</dbReference>
<keyword evidence="2" id="KW-0732">Signal</keyword>
<evidence type="ECO:0000313" key="5">
    <source>
        <dbReference type="Proteomes" id="UP000065822"/>
    </source>
</evidence>
<feature type="compositionally biased region" description="Basic and acidic residues" evidence="1">
    <location>
        <begin position="33"/>
        <end position="45"/>
    </location>
</feature>
<proteinExistence type="predicted"/>
<organism evidence="4 6">
    <name type="scientific">Capnocytophaga haemolytica</name>
    <dbReference type="NCBI Taxonomy" id="45243"/>
    <lineage>
        <taxon>Bacteria</taxon>
        <taxon>Pseudomonadati</taxon>
        <taxon>Bacteroidota</taxon>
        <taxon>Flavobacteriia</taxon>
        <taxon>Flavobacteriales</taxon>
        <taxon>Flavobacteriaceae</taxon>
        <taxon>Capnocytophaga</taxon>
    </lineage>
</organism>
<evidence type="ECO:0000256" key="1">
    <source>
        <dbReference type="SAM" id="MobiDB-lite"/>
    </source>
</evidence>
<sequence>MKKYMYMSALLMLTGAMYAQEVPQETLPTPPQEEPKPMPEPEEPKLSVKPIGRVLLDAGVFSADKEDLDNQLNDGFAIPDARAGVSAKYGDWSAKVDVGFALGKVGLKDIFIQKKFGEHSLLRMGYFVHQFGLQSATSSSFKISMEEPMSQGIFGTPRLLGAMFVYDNNDFLGTFSYFSETEAMKQSSDKTGNQGVGALTRLVYRPLREPGKIFHVGMSGAIESPRYNKVATENHKSFEFGVNFPTRIAKVDAIHILVPNAKNLIRLTPELTAAKGRLGIEAQYYYMQVARNNGMKDFHASGAYCSLRGLLRGDDYTYTHVDSGIDTPSPGAMELVLGYNYTDLSDSKADLLGGRTNDYSLTYNYYINKYMIWRVRASYTTAGYGPVDANVAMLETRLQIKF</sequence>
<dbReference type="Gene3D" id="2.40.160.10">
    <property type="entry name" value="Porin"/>
    <property type="match status" value="1"/>
</dbReference>
<dbReference type="AlphaFoldDB" id="A0AAX2GZR5"/>
<feature type="region of interest" description="Disordered" evidence="1">
    <location>
        <begin position="25"/>
        <end position="45"/>
    </location>
</feature>
<reference evidence="4 6" key="2">
    <citation type="submission" date="2017-06" db="EMBL/GenBank/DDBJ databases">
        <authorList>
            <consortium name="Pathogen Informatics"/>
        </authorList>
    </citation>
    <scope>NUCLEOTIDE SEQUENCE [LARGE SCALE GENOMIC DNA]</scope>
    <source>
        <strain evidence="4 6">NCTC12947</strain>
    </source>
</reference>
<feature type="signal peptide" evidence="2">
    <location>
        <begin position="1"/>
        <end position="19"/>
    </location>
</feature>